<keyword evidence="4 7" id="KW-0812">Transmembrane</keyword>
<comment type="subcellular location">
    <subcellularLocation>
        <location evidence="1">Membrane</location>
        <topology evidence="1">Multi-pass membrane protein</topology>
    </subcellularLocation>
</comment>
<accession>A0A844XUR3</accession>
<protein>
    <submittedName>
        <fullName evidence="8">Glycosyl transferase family protein</fullName>
    </submittedName>
</protein>
<feature type="transmembrane region" description="Helical" evidence="7">
    <location>
        <begin position="54"/>
        <end position="79"/>
    </location>
</feature>
<dbReference type="OrthoDB" id="5294733at2"/>
<reference evidence="8 9" key="1">
    <citation type="submission" date="2019-12" db="EMBL/GenBank/DDBJ databases">
        <title>Genomic-based taxomic classification of the family Erythrobacteraceae.</title>
        <authorList>
            <person name="Xu L."/>
        </authorList>
    </citation>
    <scope>NUCLEOTIDE SEQUENCE [LARGE SCALE GENOMIC DNA]</scope>
    <source>
        <strain evidence="8 9">DSM 16225</strain>
    </source>
</reference>
<keyword evidence="2" id="KW-0328">Glycosyltransferase</keyword>
<dbReference type="AlphaFoldDB" id="A0A844XUR3"/>
<keyword evidence="3 8" id="KW-0808">Transferase</keyword>
<sequence>MGFCLSVISGCSLSQSIARCKGRFPALGNSLGGNGLLVAQFTAGEWLALIQHELLLMAAVFFGIGLLDELAMDAAYIWLRLTGRTKTERLPGTDLRDEELMGMAAVFIPAWREDAVIGPTLTHALASWPQEDLRIYVGCYRNDPETQASIAVAARADRRVRMVIVGEDGPTSKAHCLNRLYLALQDDEARMRCKAHMVVLHDAEDMVDPAALVLLDRAVWLSDFVQLPVMALPPSDSRWIANHYSDEFAESHAKAMVVRDALGCAIPGAGVGSAIARPMLDRLARAHQGEPFARHSLTEDYELGQRVVALGGAGRFLRVRTQGGSLVATRAYFPSSLETSVRQKTRWVHGIALQGWDRLGWGGSLLNRWMTLRDRRGPLAALVLACAYFLVAASFISGLAVEFGLVAALEPSPLLRALLLFTLAGLFWRCAARAVFTAREYGAAEGLRAIPRVIVSNIIAIMSGRRALAAYFGTLRGAPVVWDKTEHSDHPAIALQRELPA</sequence>
<keyword evidence="9" id="KW-1185">Reference proteome</keyword>
<keyword evidence="6 7" id="KW-0472">Membrane</keyword>
<dbReference type="GO" id="GO:0016020">
    <property type="term" value="C:membrane"/>
    <property type="evidence" value="ECO:0007669"/>
    <property type="project" value="UniProtKB-SubCell"/>
</dbReference>
<dbReference type="InterPro" id="IPR029044">
    <property type="entry name" value="Nucleotide-diphossugar_trans"/>
</dbReference>
<gene>
    <name evidence="8" type="ORF">GRI42_00690</name>
</gene>
<evidence type="ECO:0000256" key="5">
    <source>
        <dbReference type="ARBA" id="ARBA00022989"/>
    </source>
</evidence>
<evidence type="ECO:0000256" key="1">
    <source>
        <dbReference type="ARBA" id="ARBA00004141"/>
    </source>
</evidence>
<dbReference type="PANTHER" id="PTHR43867:SF2">
    <property type="entry name" value="CELLULOSE SYNTHASE CATALYTIC SUBUNIT A [UDP-FORMING]"/>
    <property type="match status" value="1"/>
</dbReference>
<dbReference type="GO" id="GO:0016757">
    <property type="term" value="F:glycosyltransferase activity"/>
    <property type="evidence" value="ECO:0007669"/>
    <property type="project" value="UniProtKB-KW"/>
</dbReference>
<organism evidence="8 9">
    <name type="scientific">Qipengyuania gaetbuli</name>
    <dbReference type="NCBI Taxonomy" id="266952"/>
    <lineage>
        <taxon>Bacteria</taxon>
        <taxon>Pseudomonadati</taxon>
        <taxon>Pseudomonadota</taxon>
        <taxon>Alphaproteobacteria</taxon>
        <taxon>Sphingomonadales</taxon>
        <taxon>Erythrobacteraceae</taxon>
        <taxon>Qipengyuania</taxon>
    </lineage>
</organism>
<evidence type="ECO:0000256" key="2">
    <source>
        <dbReference type="ARBA" id="ARBA00022676"/>
    </source>
</evidence>
<dbReference type="Pfam" id="PF13641">
    <property type="entry name" value="Glyco_tranf_2_3"/>
    <property type="match status" value="1"/>
</dbReference>
<name>A0A844XUR3_9SPHN</name>
<evidence type="ECO:0000313" key="8">
    <source>
        <dbReference type="EMBL" id="MXO49815.1"/>
    </source>
</evidence>
<evidence type="ECO:0000313" key="9">
    <source>
        <dbReference type="Proteomes" id="UP000444185"/>
    </source>
</evidence>
<evidence type="ECO:0000256" key="6">
    <source>
        <dbReference type="ARBA" id="ARBA00023136"/>
    </source>
</evidence>
<dbReference type="Proteomes" id="UP000444185">
    <property type="component" value="Unassembled WGS sequence"/>
</dbReference>
<feature type="transmembrane region" description="Helical" evidence="7">
    <location>
        <begin position="413"/>
        <end position="431"/>
    </location>
</feature>
<dbReference type="InterPro" id="IPR050321">
    <property type="entry name" value="Glycosyltr_2/OpgH_subfam"/>
</dbReference>
<evidence type="ECO:0000256" key="4">
    <source>
        <dbReference type="ARBA" id="ARBA00022692"/>
    </source>
</evidence>
<keyword evidence="5 7" id="KW-1133">Transmembrane helix</keyword>
<feature type="transmembrane region" description="Helical" evidence="7">
    <location>
        <begin position="379"/>
        <end position="401"/>
    </location>
</feature>
<dbReference type="Gene3D" id="3.90.550.10">
    <property type="entry name" value="Spore Coat Polysaccharide Biosynthesis Protein SpsA, Chain A"/>
    <property type="match status" value="1"/>
</dbReference>
<comment type="caution">
    <text evidence="8">The sequence shown here is derived from an EMBL/GenBank/DDBJ whole genome shotgun (WGS) entry which is preliminary data.</text>
</comment>
<evidence type="ECO:0000256" key="7">
    <source>
        <dbReference type="SAM" id="Phobius"/>
    </source>
</evidence>
<evidence type="ECO:0000256" key="3">
    <source>
        <dbReference type="ARBA" id="ARBA00022679"/>
    </source>
</evidence>
<dbReference type="SUPFAM" id="SSF53448">
    <property type="entry name" value="Nucleotide-diphospho-sugar transferases"/>
    <property type="match status" value="1"/>
</dbReference>
<proteinExistence type="predicted"/>
<dbReference type="EMBL" id="WTYF01000003">
    <property type="protein sequence ID" value="MXO49815.1"/>
    <property type="molecule type" value="Genomic_DNA"/>
</dbReference>
<dbReference type="PANTHER" id="PTHR43867">
    <property type="entry name" value="CELLULOSE SYNTHASE CATALYTIC SUBUNIT A [UDP-FORMING]"/>
    <property type="match status" value="1"/>
</dbReference>
<dbReference type="NCBIfam" id="NF011307">
    <property type="entry name" value="PRK14716.1-5"/>
    <property type="match status" value="1"/>
</dbReference>